<dbReference type="Proteomes" id="UP001165060">
    <property type="component" value="Unassembled WGS sequence"/>
</dbReference>
<comment type="caution">
    <text evidence="2">The sequence shown here is derived from an EMBL/GenBank/DDBJ whole genome shotgun (WGS) entry which is preliminary data.</text>
</comment>
<proteinExistence type="predicted"/>
<reference evidence="2 3" key="1">
    <citation type="journal article" date="2023" name="Commun. Biol.">
        <title>Genome analysis of Parmales, the sister group of diatoms, reveals the evolutionary specialization of diatoms from phago-mixotrophs to photoautotrophs.</title>
        <authorList>
            <person name="Ban H."/>
            <person name="Sato S."/>
            <person name="Yoshikawa S."/>
            <person name="Yamada K."/>
            <person name="Nakamura Y."/>
            <person name="Ichinomiya M."/>
            <person name="Sato N."/>
            <person name="Blanc-Mathieu R."/>
            <person name="Endo H."/>
            <person name="Kuwata A."/>
            <person name="Ogata H."/>
        </authorList>
    </citation>
    <scope>NUCLEOTIDE SEQUENCE [LARGE SCALE GENOMIC DNA]</scope>
</reference>
<feature type="region of interest" description="Disordered" evidence="1">
    <location>
        <begin position="26"/>
        <end position="52"/>
    </location>
</feature>
<evidence type="ECO:0000256" key="1">
    <source>
        <dbReference type="SAM" id="MobiDB-lite"/>
    </source>
</evidence>
<dbReference type="InterPro" id="IPR036770">
    <property type="entry name" value="Ankyrin_rpt-contain_sf"/>
</dbReference>
<feature type="region of interest" description="Disordered" evidence="1">
    <location>
        <begin position="319"/>
        <end position="345"/>
    </location>
</feature>
<accession>A0ABQ6NCL5</accession>
<evidence type="ECO:0000313" key="3">
    <source>
        <dbReference type="Proteomes" id="UP001165060"/>
    </source>
</evidence>
<name>A0ABQ6NCL5_9STRA</name>
<dbReference type="Gene3D" id="1.25.40.20">
    <property type="entry name" value="Ankyrin repeat-containing domain"/>
    <property type="match status" value="1"/>
</dbReference>
<feature type="compositionally biased region" description="Acidic residues" evidence="1">
    <location>
        <begin position="324"/>
        <end position="336"/>
    </location>
</feature>
<sequence length="345" mass="36873">MTSSSPAASSNMSAATAAAFDAAFRQASGLPPAPPDPSTLPRQPMFGAKINNAEEARKVLQAHLGAKDGDAPPAAETAAGFPKNQSGLFDVSEDLKKEQERMEAMKKANPAKAMDIYAKYMQMVVKSTSGDLNGVLALMAVTGHGPPPAWFAVKMFKEGVFALNLEFVGMACFLVMECSFSANYCRKEDCYSPLHVAAAAGLQYMCVALPELEADVNAVAMDDMMPLTLAEKNGHTKVVTLLKAKGGKASWRSSAAVGTTQTDKIAAVQFKMKGLSMSAPISAGNSVDDDKVEFEACEKFDGERKGMVFKTGSKGLGYYGTEATQEEEEEEEEEEDNRFNFSCGE</sequence>
<organism evidence="2 3">
    <name type="scientific">Tetraparma gracilis</name>
    <dbReference type="NCBI Taxonomy" id="2962635"/>
    <lineage>
        <taxon>Eukaryota</taxon>
        <taxon>Sar</taxon>
        <taxon>Stramenopiles</taxon>
        <taxon>Ochrophyta</taxon>
        <taxon>Bolidophyceae</taxon>
        <taxon>Parmales</taxon>
        <taxon>Triparmaceae</taxon>
        <taxon>Tetraparma</taxon>
    </lineage>
</organism>
<dbReference type="SUPFAM" id="SSF48403">
    <property type="entry name" value="Ankyrin repeat"/>
    <property type="match status" value="1"/>
</dbReference>
<dbReference type="EMBL" id="BRYB01006701">
    <property type="protein sequence ID" value="GMI55369.1"/>
    <property type="molecule type" value="Genomic_DNA"/>
</dbReference>
<evidence type="ECO:0000313" key="2">
    <source>
        <dbReference type="EMBL" id="GMI55369.1"/>
    </source>
</evidence>
<keyword evidence="3" id="KW-1185">Reference proteome</keyword>
<protein>
    <submittedName>
        <fullName evidence="2">Uncharacterized protein</fullName>
    </submittedName>
</protein>
<gene>
    <name evidence="2" type="ORF">TeGR_g5978</name>
</gene>